<dbReference type="KEGG" id="samy:DB32_007215"/>
<dbReference type="EMBL" id="CP011125">
    <property type="protein sequence ID" value="AKF10066.1"/>
    <property type="molecule type" value="Genomic_DNA"/>
</dbReference>
<reference evidence="1 2" key="1">
    <citation type="submission" date="2015-03" db="EMBL/GenBank/DDBJ databases">
        <title>Genome assembly of Sandaracinus amylolyticus DSM 53668.</title>
        <authorList>
            <person name="Sharma G."/>
            <person name="Subramanian S."/>
        </authorList>
    </citation>
    <scope>NUCLEOTIDE SEQUENCE [LARGE SCALE GENOMIC DNA]</scope>
    <source>
        <strain evidence="1 2">DSM 53668</strain>
    </source>
</reference>
<evidence type="ECO:0000313" key="1">
    <source>
        <dbReference type="EMBL" id="AKF10066.1"/>
    </source>
</evidence>
<evidence type="ECO:0000313" key="2">
    <source>
        <dbReference type="Proteomes" id="UP000034883"/>
    </source>
</evidence>
<protein>
    <recommendedName>
        <fullName evidence="3">DUF4375 domain-containing protein</fullName>
    </recommendedName>
</protein>
<accession>A0A0F6YN66</accession>
<proteinExistence type="predicted"/>
<organism evidence="1 2">
    <name type="scientific">Sandaracinus amylolyticus</name>
    <dbReference type="NCBI Taxonomy" id="927083"/>
    <lineage>
        <taxon>Bacteria</taxon>
        <taxon>Pseudomonadati</taxon>
        <taxon>Myxococcota</taxon>
        <taxon>Polyangia</taxon>
        <taxon>Polyangiales</taxon>
        <taxon>Sandaracinaceae</taxon>
        <taxon>Sandaracinus</taxon>
    </lineage>
</organism>
<dbReference type="Proteomes" id="UP000034883">
    <property type="component" value="Chromosome"/>
</dbReference>
<keyword evidence="2" id="KW-1185">Reference proteome</keyword>
<name>A0A0F6YN66_9BACT</name>
<evidence type="ECO:0008006" key="3">
    <source>
        <dbReference type="Google" id="ProtNLM"/>
    </source>
</evidence>
<dbReference type="AlphaFoldDB" id="A0A0F6YN66"/>
<sequence length="148" mass="16718">MARDIAYFFHEQAEYGFLFDDLEHWMFETPYWLYLALDERDEHVERGCLALAYAMGCCEAGGVGIALGERLAECRAAIVAFTPHGDDLARLRDAALEALELAATPNETRDSDRLTALVSRETEWIHGAVVRRYFEEHAARILHAVGSK</sequence>
<gene>
    <name evidence="1" type="ORF">DB32_007215</name>
</gene>